<organism evidence="1 2">
    <name type="scientific">Ascodesmis nigricans</name>
    <dbReference type="NCBI Taxonomy" id="341454"/>
    <lineage>
        <taxon>Eukaryota</taxon>
        <taxon>Fungi</taxon>
        <taxon>Dikarya</taxon>
        <taxon>Ascomycota</taxon>
        <taxon>Pezizomycotina</taxon>
        <taxon>Pezizomycetes</taxon>
        <taxon>Pezizales</taxon>
        <taxon>Ascodesmidaceae</taxon>
        <taxon>Ascodesmis</taxon>
    </lineage>
</organism>
<dbReference type="Proteomes" id="UP000298138">
    <property type="component" value="Unassembled WGS sequence"/>
</dbReference>
<proteinExistence type="predicted"/>
<gene>
    <name evidence="1" type="ORF">EX30DRAFT_54889</name>
</gene>
<evidence type="ECO:0000313" key="1">
    <source>
        <dbReference type="EMBL" id="TGZ80583.1"/>
    </source>
</evidence>
<evidence type="ECO:0000313" key="2">
    <source>
        <dbReference type="Proteomes" id="UP000298138"/>
    </source>
</evidence>
<accession>A0A4S2MVN2</accession>
<keyword evidence="2" id="KW-1185">Reference proteome</keyword>
<dbReference type="PROSITE" id="PS51257">
    <property type="entry name" value="PROKAR_LIPOPROTEIN"/>
    <property type="match status" value="1"/>
</dbReference>
<reference evidence="1 2" key="1">
    <citation type="submission" date="2019-04" db="EMBL/GenBank/DDBJ databases">
        <title>Comparative genomics and transcriptomics to analyze fruiting body development in filamentous ascomycetes.</title>
        <authorList>
            <consortium name="DOE Joint Genome Institute"/>
            <person name="Lutkenhaus R."/>
            <person name="Traeger S."/>
            <person name="Breuer J."/>
            <person name="Kuo A."/>
            <person name="Lipzen A."/>
            <person name="Pangilinan J."/>
            <person name="Dilworth D."/>
            <person name="Sandor L."/>
            <person name="Poggeler S."/>
            <person name="Barry K."/>
            <person name="Grigoriev I.V."/>
            <person name="Nowrousian M."/>
        </authorList>
    </citation>
    <scope>NUCLEOTIDE SEQUENCE [LARGE SCALE GENOMIC DNA]</scope>
    <source>
        <strain evidence="1 2">CBS 389.68</strain>
    </source>
</reference>
<dbReference type="InParanoid" id="A0A4S2MVN2"/>
<protein>
    <submittedName>
        <fullName evidence="1">Uncharacterized protein</fullName>
    </submittedName>
</protein>
<name>A0A4S2MVN2_9PEZI</name>
<dbReference type="EMBL" id="ML220124">
    <property type="protein sequence ID" value="TGZ80583.1"/>
    <property type="molecule type" value="Genomic_DNA"/>
</dbReference>
<sequence length="110" mass="12586">MLACLNKVVVSSSLRHDQLTHACPYSFMIIACVVGTLKSPLFPFTHPSHETKKAGLIDRLSPVQAVRKIWNSPSLPSLLDPITRHFYRFFFLCSFFRRTKKASPLPLYLH</sequence>
<dbReference type="AlphaFoldDB" id="A0A4S2MVN2"/>